<keyword evidence="4" id="KW-0472">Membrane</keyword>
<dbReference type="GeneID" id="87594993"/>
<dbReference type="InterPro" id="IPR009057">
    <property type="entry name" value="Homeodomain-like_sf"/>
</dbReference>
<evidence type="ECO:0000313" key="7">
    <source>
        <dbReference type="Proteomes" id="UP000182788"/>
    </source>
</evidence>
<dbReference type="PROSITE" id="PS50977">
    <property type="entry name" value="HTH_TETR_2"/>
    <property type="match status" value="1"/>
</dbReference>
<dbReference type="PANTHER" id="PTHR43479:SF7">
    <property type="entry name" value="TETR-FAMILY TRANSCRIPTIONAL REGULATOR"/>
    <property type="match status" value="1"/>
</dbReference>
<dbReference type="Proteomes" id="UP000182788">
    <property type="component" value="Unassembled WGS sequence"/>
</dbReference>
<dbReference type="InterPro" id="IPR050624">
    <property type="entry name" value="HTH-type_Tx_Regulator"/>
</dbReference>
<protein>
    <submittedName>
        <fullName evidence="6">TetR family transcriptional regulator</fullName>
    </submittedName>
</protein>
<evidence type="ECO:0000256" key="4">
    <source>
        <dbReference type="SAM" id="Phobius"/>
    </source>
</evidence>
<keyword evidence="4" id="KW-0812">Transmembrane</keyword>
<dbReference type="GO" id="GO:0003677">
    <property type="term" value="F:DNA binding"/>
    <property type="evidence" value="ECO:0007669"/>
    <property type="project" value="UniProtKB-UniRule"/>
</dbReference>
<evidence type="ECO:0000259" key="5">
    <source>
        <dbReference type="PROSITE" id="PS50977"/>
    </source>
</evidence>
<proteinExistence type="predicted"/>
<dbReference type="Pfam" id="PF00440">
    <property type="entry name" value="TetR_N"/>
    <property type="match status" value="1"/>
</dbReference>
<evidence type="ECO:0000256" key="2">
    <source>
        <dbReference type="ARBA" id="ARBA00023125"/>
    </source>
</evidence>
<sequence>MVLKKSDLRIIRTKIFIYDAFIKLIGEKGYDAITIQDLTDEALINRATFYSHYRDKQDLLTNLTENTLGEFTSKMVLYTHVQENQIELSKFEEILQSIFECIAKHADFYKSMLGPHGIHDFKLQMQQAIMDNLEQNSIKLTLGEHDLDIPKDMVLHFITSSIIGIAIWWLQNDMKYSPKYTAEQAAKLFTKGPFCALGFTFFSRGLEKVTVL</sequence>
<keyword evidence="2 3" id="KW-0238">DNA-binding</keyword>
<feature type="DNA-binding region" description="H-T-H motif" evidence="3">
    <location>
        <begin position="34"/>
        <end position="53"/>
    </location>
</feature>
<evidence type="ECO:0000256" key="3">
    <source>
        <dbReference type="PROSITE-ProRule" id="PRU00335"/>
    </source>
</evidence>
<evidence type="ECO:0000256" key="1">
    <source>
        <dbReference type="ARBA" id="ARBA00022491"/>
    </source>
</evidence>
<dbReference type="Gene3D" id="1.10.357.10">
    <property type="entry name" value="Tetracycline Repressor, domain 2"/>
    <property type="match status" value="1"/>
</dbReference>
<evidence type="ECO:0000313" key="6">
    <source>
        <dbReference type="EMBL" id="OJD73084.1"/>
    </source>
</evidence>
<dbReference type="PANTHER" id="PTHR43479">
    <property type="entry name" value="ACREF/ENVCD OPERON REPRESSOR-RELATED"/>
    <property type="match status" value="1"/>
</dbReference>
<gene>
    <name evidence="6" type="ORF">BAU28_19000</name>
</gene>
<feature type="domain" description="HTH tetR-type" evidence="5">
    <location>
        <begin position="11"/>
        <end position="71"/>
    </location>
</feature>
<dbReference type="SUPFAM" id="SSF46689">
    <property type="entry name" value="Homeodomain-like"/>
    <property type="match status" value="1"/>
</dbReference>
<keyword evidence="4" id="KW-1133">Transmembrane helix</keyword>
<dbReference type="PRINTS" id="PR00455">
    <property type="entry name" value="HTHTETR"/>
</dbReference>
<accession>A0A1J9VBU0</accession>
<feature type="transmembrane region" description="Helical" evidence="4">
    <location>
        <begin position="153"/>
        <end position="170"/>
    </location>
</feature>
<dbReference type="InterPro" id="IPR001647">
    <property type="entry name" value="HTH_TetR"/>
</dbReference>
<dbReference type="AlphaFoldDB" id="A0A1J9VBU0"/>
<keyword evidence="1" id="KW-0678">Repressor</keyword>
<dbReference type="InterPro" id="IPR039532">
    <property type="entry name" value="TetR_C_Firmicutes"/>
</dbReference>
<dbReference type="EMBL" id="MAOI01000133">
    <property type="protein sequence ID" value="OJD73084.1"/>
    <property type="molecule type" value="Genomic_DNA"/>
</dbReference>
<comment type="caution">
    <text evidence="6">The sequence shown here is derived from an EMBL/GenBank/DDBJ whole genome shotgun (WGS) entry which is preliminary data.</text>
</comment>
<name>A0A1J9VBU0_9BACI</name>
<dbReference type="RefSeq" id="WP_071721113.1">
    <property type="nucleotide sequence ID" value="NZ_CBCSHB010000037.1"/>
</dbReference>
<reference evidence="6 7" key="1">
    <citation type="submission" date="2016-06" db="EMBL/GenBank/DDBJ databases">
        <title>First insights into the genetic diversity and population structure of in the Bacillus cereus group bacteria from diverse marine environments.</title>
        <authorList>
            <person name="Liu Y."/>
            <person name="Lai Q."/>
            <person name="Shao Z."/>
        </authorList>
    </citation>
    <scope>NUCLEOTIDE SEQUENCE [LARGE SCALE GENOMIC DNA]</scope>
    <source>
        <strain evidence="6 7">NH24A2</strain>
    </source>
</reference>
<dbReference type="Pfam" id="PF14278">
    <property type="entry name" value="TetR_C_8"/>
    <property type="match status" value="1"/>
</dbReference>
<organism evidence="6 7">
    <name type="scientific">Bacillus paramycoides</name>
    <dbReference type="NCBI Taxonomy" id="2026194"/>
    <lineage>
        <taxon>Bacteria</taxon>
        <taxon>Bacillati</taxon>
        <taxon>Bacillota</taxon>
        <taxon>Bacilli</taxon>
        <taxon>Bacillales</taxon>
        <taxon>Bacillaceae</taxon>
        <taxon>Bacillus</taxon>
        <taxon>Bacillus cereus group</taxon>
    </lineage>
</organism>